<keyword evidence="1" id="KW-0472">Membrane</keyword>
<dbReference type="EMBL" id="CP006670">
    <property type="protein sequence ID" value="EHR78910.1"/>
    <property type="molecule type" value="Genomic_DNA"/>
</dbReference>
<dbReference type="Proteomes" id="UP000015502">
    <property type="component" value="Chromosome"/>
</dbReference>
<feature type="transmembrane region" description="Helical" evidence="1">
    <location>
        <begin position="383"/>
        <end position="400"/>
    </location>
</feature>
<reference evidence="3 4" key="1">
    <citation type="journal article" date="2012" name="J. Bacteriol.">
        <title>Genome sequence of the model hyperthermophilic archaeon Thermococcus litoralis NS-C.</title>
        <authorList>
            <person name="Gardner A.F."/>
            <person name="Kumar S."/>
            <person name="Perler F.B."/>
        </authorList>
    </citation>
    <scope>NUCLEOTIDE SEQUENCE [LARGE SCALE GENOMIC DNA]</scope>
    <source>
        <strain evidence="4">ATCC 51850 / DSM 5473 / JCM 8560 / NS-C</strain>
    </source>
</reference>
<protein>
    <submittedName>
        <fullName evidence="3">Transporter</fullName>
    </submittedName>
</protein>
<dbReference type="InterPro" id="IPR011701">
    <property type="entry name" value="MFS"/>
</dbReference>
<feature type="domain" description="Major facilitator superfamily (MFS) profile" evidence="2">
    <location>
        <begin position="238"/>
        <end position="454"/>
    </location>
</feature>
<dbReference type="PANTHER" id="PTHR23528:SF1">
    <property type="entry name" value="MAJOR FACILITATOR SUPERFAMILY (MFS) PROFILE DOMAIN-CONTAINING PROTEIN"/>
    <property type="match status" value="1"/>
</dbReference>
<dbReference type="KEGG" id="tlt:OCC_07239"/>
<keyword evidence="1" id="KW-0812">Transmembrane</keyword>
<dbReference type="InterPro" id="IPR036259">
    <property type="entry name" value="MFS_trans_sf"/>
</dbReference>
<dbReference type="GO" id="GO:0022857">
    <property type="term" value="F:transmembrane transporter activity"/>
    <property type="evidence" value="ECO:0007669"/>
    <property type="project" value="InterPro"/>
</dbReference>
<evidence type="ECO:0000259" key="2">
    <source>
        <dbReference type="PROSITE" id="PS50850"/>
    </source>
</evidence>
<name>H3ZMC5_THELN</name>
<keyword evidence="4" id="KW-1185">Reference proteome</keyword>
<dbReference type="STRING" id="523849.OCC_07239"/>
<feature type="transmembrane region" description="Helical" evidence="1">
    <location>
        <begin position="187"/>
        <end position="210"/>
    </location>
</feature>
<dbReference type="OrthoDB" id="117970at2157"/>
<keyword evidence="1" id="KW-1133">Transmembrane helix</keyword>
<dbReference type="HOGENOM" id="CLU_050484_0_0_2"/>
<dbReference type="AlphaFoldDB" id="H3ZMC5"/>
<feature type="transmembrane region" description="Helical" evidence="1">
    <location>
        <begin position="281"/>
        <end position="304"/>
    </location>
</feature>
<feature type="transmembrane region" description="Helical" evidence="1">
    <location>
        <begin position="336"/>
        <end position="362"/>
    </location>
</feature>
<dbReference type="PaxDb" id="523849-OCC_07239"/>
<dbReference type="RefSeq" id="WP_004067850.1">
    <property type="nucleotide sequence ID" value="NC_022084.1"/>
</dbReference>
<dbReference type="PROSITE" id="PS50850">
    <property type="entry name" value="MFS"/>
    <property type="match status" value="2"/>
</dbReference>
<proteinExistence type="predicted"/>
<evidence type="ECO:0000313" key="4">
    <source>
        <dbReference type="Proteomes" id="UP000015502"/>
    </source>
</evidence>
<feature type="domain" description="Major facilitator superfamily (MFS) profile" evidence="2">
    <location>
        <begin position="1"/>
        <end position="214"/>
    </location>
</feature>
<feature type="transmembrane region" description="Helical" evidence="1">
    <location>
        <begin position="48"/>
        <end position="68"/>
    </location>
</feature>
<feature type="transmembrane region" description="Helical" evidence="1">
    <location>
        <begin position="311"/>
        <end position="330"/>
    </location>
</feature>
<dbReference type="InterPro" id="IPR020846">
    <property type="entry name" value="MFS_dom"/>
</dbReference>
<feature type="transmembrane region" description="Helical" evidence="1">
    <location>
        <begin position="245"/>
        <end position="269"/>
    </location>
</feature>
<dbReference type="Pfam" id="PF07690">
    <property type="entry name" value="MFS_1"/>
    <property type="match status" value="1"/>
</dbReference>
<feature type="transmembrane region" description="Helical" evidence="1">
    <location>
        <begin position="146"/>
        <end position="167"/>
    </location>
</feature>
<organism evidence="3 4">
    <name type="scientific">Thermococcus litoralis (strain ATCC 51850 / DSM 5473 / JCM 8560 / NS-C)</name>
    <dbReference type="NCBI Taxonomy" id="523849"/>
    <lineage>
        <taxon>Archaea</taxon>
        <taxon>Methanobacteriati</taxon>
        <taxon>Methanobacteriota</taxon>
        <taxon>Thermococci</taxon>
        <taxon>Thermococcales</taxon>
        <taxon>Thermococcaceae</taxon>
        <taxon>Thermococcus</taxon>
    </lineage>
</organism>
<dbReference type="GeneID" id="16550685"/>
<dbReference type="SUPFAM" id="SSF103473">
    <property type="entry name" value="MFS general substrate transporter"/>
    <property type="match status" value="1"/>
</dbReference>
<evidence type="ECO:0000256" key="1">
    <source>
        <dbReference type="SAM" id="Phobius"/>
    </source>
</evidence>
<dbReference type="Gene3D" id="1.20.1250.20">
    <property type="entry name" value="MFS general substrate transporter like domains"/>
    <property type="match status" value="2"/>
</dbReference>
<dbReference type="PANTHER" id="PTHR23528">
    <property type="match status" value="1"/>
</dbReference>
<evidence type="ECO:0000313" key="3">
    <source>
        <dbReference type="EMBL" id="EHR78910.1"/>
    </source>
</evidence>
<accession>H3ZMC5</accession>
<sequence length="454" mass="49799">MERKKFSWGVVIGLALLGFSRSTGWALNKGLSFPLLSSYTESAFIKGTILALEGFIGILIPPLLGYYSDTLRSKHGRRRPFIMIGGLLAGIAVLMIYTSYALGVPLAGFALTLAVFYFSMHIYTAQFRALMPDTIESGERGKASGVITLFEWAGNLFLFGLAGFLIAKAVAETGESESIKALAQTPYLKIPFIVTSLFLIGAALFVYFVVREPKAPEIMEDESLVNYLKSIVTNRDFLKFYAAQTLWWMSFEFVAIFLYGILAFILHGSASEENVKAVTSLGLYLMALFNVTVLLGALPGGLIYDKIGRRLSIIVGGIVFALPQLWGWFIKTQTQIVIALALAGLGWGILMVASYPVIGDLLTQYEKEAFTGRYYGFFEATRSLPVLLAGTIGGAIVDLAGGNYRVLFPIGAIMVLVAMPMIWSMKNLRWARNDPGNNSPCLDFVFCFYLCSGL</sequence>
<feature type="transmembrane region" description="Helical" evidence="1">
    <location>
        <begin position="406"/>
        <end position="423"/>
    </location>
</feature>
<feature type="transmembrane region" description="Helical" evidence="1">
    <location>
        <begin position="80"/>
        <end position="100"/>
    </location>
</feature>
<gene>
    <name evidence="3" type="ORF">OCC_07239</name>
</gene>
<feature type="transmembrane region" description="Helical" evidence="1">
    <location>
        <begin position="106"/>
        <end position="125"/>
    </location>
</feature>